<proteinExistence type="predicted"/>
<sequence>MKTYQEYKKIKNEQWNKLPVFYGYSMEQIKEQMKQRNIDSFDKITRIYAGTYCLKEDVDLIHNFLANDELDDLMKDFDFAKDAFYYEMGNHEYEINTYQGNYDVLSCFFDVEYEDDDYDYSLYFKQLNLNDSTKNAYRAARIEYLRNREWEI</sequence>
<name>A0ABS6FJU7_9FIRM</name>
<organism evidence="1 2">
    <name type="scientific">Peptoniphilus ovalis</name>
    <dbReference type="NCBI Taxonomy" id="2841503"/>
    <lineage>
        <taxon>Bacteria</taxon>
        <taxon>Bacillati</taxon>
        <taxon>Bacillota</taxon>
        <taxon>Tissierellia</taxon>
        <taxon>Tissierellales</taxon>
        <taxon>Peptoniphilaceae</taxon>
        <taxon>Peptoniphilus</taxon>
    </lineage>
</organism>
<dbReference type="InterPro" id="IPR056076">
    <property type="entry name" value="DUF7659"/>
</dbReference>
<dbReference type="RefSeq" id="WP_216549313.1">
    <property type="nucleotide sequence ID" value="NZ_JAHLQO010000004.1"/>
</dbReference>
<reference evidence="1 2" key="1">
    <citation type="submission" date="2021-06" db="EMBL/GenBank/DDBJ databases">
        <authorList>
            <person name="Sun Q."/>
            <person name="Li D."/>
        </authorList>
    </citation>
    <scope>NUCLEOTIDE SEQUENCE [LARGE SCALE GENOMIC DNA]</scope>
    <source>
        <strain evidence="1 2">MSJ-1</strain>
    </source>
</reference>
<accession>A0ABS6FJU7</accession>
<dbReference type="Proteomes" id="UP000783742">
    <property type="component" value="Unassembled WGS sequence"/>
</dbReference>
<evidence type="ECO:0000313" key="1">
    <source>
        <dbReference type="EMBL" id="MBU5669480.1"/>
    </source>
</evidence>
<dbReference type="Pfam" id="PF24692">
    <property type="entry name" value="DUF7659"/>
    <property type="match status" value="1"/>
</dbReference>
<keyword evidence="2" id="KW-1185">Reference proteome</keyword>
<evidence type="ECO:0000313" key="2">
    <source>
        <dbReference type="Proteomes" id="UP000783742"/>
    </source>
</evidence>
<gene>
    <name evidence="1" type="ORF">KQI68_06465</name>
</gene>
<protein>
    <submittedName>
        <fullName evidence="1">Uncharacterized protein</fullName>
    </submittedName>
</protein>
<dbReference type="EMBL" id="JAHLQO010000004">
    <property type="protein sequence ID" value="MBU5669480.1"/>
    <property type="molecule type" value="Genomic_DNA"/>
</dbReference>
<comment type="caution">
    <text evidence="1">The sequence shown here is derived from an EMBL/GenBank/DDBJ whole genome shotgun (WGS) entry which is preliminary data.</text>
</comment>